<dbReference type="OrthoDB" id="28127at2759"/>
<evidence type="ECO:0000313" key="6">
    <source>
        <dbReference type="Proteomes" id="UP000242875"/>
    </source>
</evidence>
<dbReference type="Proteomes" id="UP000242875">
    <property type="component" value="Unassembled WGS sequence"/>
</dbReference>
<dbReference type="InterPro" id="IPR023321">
    <property type="entry name" value="PINIT"/>
</dbReference>
<dbReference type="PROSITE" id="PS51466">
    <property type="entry name" value="PINIT"/>
    <property type="match status" value="1"/>
</dbReference>
<protein>
    <recommendedName>
        <fullName evidence="4">PINIT domain-containing protein</fullName>
    </recommendedName>
</protein>
<dbReference type="Gene3D" id="2.60.120.780">
    <property type="entry name" value="PINIT domain"/>
    <property type="match status" value="1"/>
</dbReference>
<feature type="domain" description="PINIT" evidence="4">
    <location>
        <begin position="85"/>
        <end position="248"/>
    </location>
</feature>
<gene>
    <name evidence="5" type="ORF">BZG36_02792</name>
</gene>
<feature type="compositionally biased region" description="Polar residues" evidence="3">
    <location>
        <begin position="523"/>
        <end position="543"/>
    </location>
</feature>
<dbReference type="GO" id="GO:0016925">
    <property type="term" value="P:protein sumoylation"/>
    <property type="evidence" value="ECO:0007669"/>
    <property type="project" value="UniProtKB-UniPathway"/>
</dbReference>
<dbReference type="EMBL" id="MVBO01000040">
    <property type="protein sequence ID" value="OZJ04438.1"/>
    <property type="molecule type" value="Genomic_DNA"/>
</dbReference>
<comment type="caution">
    <text evidence="5">The sequence shown here is derived from an EMBL/GenBank/DDBJ whole genome shotgun (WGS) entry which is preliminary data.</text>
</comment>
<feature type="compositionally biased region" description="Low complexity" evidence="3">
    <location>
        <begin position="505"/>
        <end position="522"/>
    </location>
</feature>
<comment type="pathway">
    <text evidence="1">Protein modification; protein sumoylation.</text>
</comment>
<evidence type="ECO:0000256" key="1">
    <source>
        <dbReference type="ARBA" id="ARBA00004718"/>
    </source>
</evidence>
<evidence type="ECO:0000256" key="3">
    <source>
        <dbReference type="SAM" id="MobiDB-lite"/>
    </source>
</evidence>
<reference evidence="5 6" key="1">
    <citation type="journal article" date="2017" name="Mycologia">
        <title>Bifiguratus adelaidae, gen. et sp. nov., a new member of Mucoromycotina in endophytic and soil-dwelling habitats.</title>
        <authorList>
            <person name="Torres-Cruz T.J."/>
            <person name="Billingsley Tobias T.L."/>
            <person name="Almatruk M."/>
            <person name="Hesse C."/>
            <person name="Kuske C.R."/>
            <person name="Desiro A."/>
            <person name="Benucci G.M."/>
            <person name="Bonito G."/>
            <person name="Stajich J.E."/>
            <person name="Dunlap C."/>
            <person name="Arnold A.E."/>
            <person name="Porras-Alfaro A."/>
        </authorList>
    </citation>
    <scope>NUCLEOTIDE SEQUENCE [LARGE SCALE GENOMIC DNA]</scope>
    <source>
        <strain evidence="5 6">AZ0501</strain>
    </source>
</reference>
<evidence type="ECO:0000313" key="5">
    <source>
        <dbReference type="EMBL" id="OZJ04438.1"/>
    </source>
</evidence>
<dbReference type="UniPathway" id="UPA00886"/>
<feature type="region of interest" description="Disordered" evidence="3">
    <location>
        <begin position="498"/>
        <end position="543"/>
    </location>
</feature>
<evidence type="ECO:0000259" key="4">
    <source>
        <dbReference type="PROSITE" id="PS51466"/>
    </source>
</evidence>
<feature type="compositionally biased region" description="Low complexity" evidence="3">
    <location>
        <begin position="587"/>
        <end position="598"/>
    </location>
</feature>
<feature type="compositionally biased region" description="Polar residues" evidence="3">
    <location>
        <begin position="606"/>
        <end position="636"/>
    </location>
</feature>
<feature type="compositionally biased region" description="Polar residues" evidence="3">
    <location>
        <begin position="430"/>
        <end position="445"/>
    </location>
</feature>
<feature type="compositionally biased region" description="Polar residues" evidence="3">
    <location>
        <begin position="746"/>
        <end position="759"/>
    </location>
</feature>
<feature type="region of interest" description="Disordered" evidence="3">
    <location>
        <begin position="559"/>
        <end position="694"/>
    </location>
</feature>
<organism evidence="5 6">
    <name type="scientific">Bifiguratus adelaidae</name>
    <dbReference type="NCBI Taxonomy" id="1938954"/>
    <lineage>
        <taxon>Eukaryota</taxon>
        <taxon>Fungi</taxon>
        <taxon>Fungi incertae sedis</taxon>
        <taxon>Mucoromycota</taxon>
        <taxon>Mucoromycotina</taxon>
        <taxon>Endogonomycetes</taxon>
        <taxon>Endogonales</taxon>
        <taxon>Endogonales incertae sedis</taxon>
        <taxon>Bifiguratus</taxon>
    </lineage>
</organism>
<accession>A0A261Y1J0</accession>
<proteinExistence type="inferred from homology"/>
<feature type="compositionally biased region" description="Low complexity" evidence="3">
    <location>
        <begin position="562"/>
        <end position="578"/>
    </location>
</feature>
<dbReference type="Pfam" id="PF14324">
    <property type="entry name" value="PINIT"/>
    <property type="match status" value="1"/>
</dbReference>
<feature type="region of interest" description="Disordered" evidence="3">
    <location>
        <begin position="289"/>
        <end position="335"/>
    </location>
</feature>
<dbReference type="AlphaFoldDB" id="A0A261Y1J0"/>
<feature type="compositionally biased region" description="Polar residues" evidence="3">
    <location>
        <begin position="304"/>
        <end position="314"/>
    </location>
</feature>
<comment type="similarity">
    <text evidence="2">Belongs to the PIAS family.</text>
</comment>
<evidence type="ECO:0000256" key="2">
    <source>
        <dbReference type="ARBA" id="ARBA00005383"/>
    </source>
</evidence>
<keyword evidence="6" id="KW-1185">Reference proteome</keyword>
<feature type="region of interest" description="Disordered" evidence="3">
    <location>
        <begin position="423"/>
        <end position="458"/>
    </location>
</feature>
<feature type="region of interest" description="Disordered" evidence="3">
    <location>
        <begin position="347"/>
        <end position="372"/>
    </location>
</feature>
<feature type="region of interest" description="Disordered" evidence="3">
    <location>
        <begin position="740"/>
        <end position="795"/>
    </location>
</feature>
<name>A0A261Y1J0_9FUNG</name>
<sequence length="795" mass="86955">MDELQRNALRALPQLTLQNLKPIIKQLNQEFKANIRLSQTKQVLLDAVQKFISQQLQAGNAGPLNAVAVAVSAVNDASHIARGLPPPSYKSMLAWQNDIQYRPSPFWTIIERIGQPKRCEEARETRYSVTFDVILNDAQIAQLSHKSSPPIRQLRFFCSSIDNMAQTVGRAGEKPEPALLEFPQVSELKVNGGFVTSNLRGLKNKPGTVNPPDITRLCRLAHTGNRVELVYANTTKKYLAAIYLVEKHLIDDVAKTIKERRLVRVMKSWEELVFDGYFNEMIELTSESQENVSVGPGGEWTGSAVPSTATSPVSRSPMPLKRGTPTKAMTPAGALSRNVDVMTIGDDISDTEVPNAGSSANESDVGNKRQKTTDVIDLTLSSDEEDDMDDMEAQIHATLSGNGSAKHPPSATVKTEAIADKAAEHDRAQVPSSRGGDSSRFSPSSGPFHPLNGSSFDSNAAADRQLRSILNGNQPLYSRRSTTEVHIQNPAARHLLGLTTSQANTSTSPYSTSFSSTYRPTTGSYERANSPSQFVYSNNPQSSNVNLLPPLGGYWDYRNKESNTSTASSRSTSVSQPTDTSTPFNFSISNVDSSPSVSAPYHLSPPRSSISRYGSMLSTSSTVSDTMAYSSPQGNPQPRYWPQVTSSPQPSHDPSRSLNNDGYRTNSYPNGEGNDTGDLTYHGPDAIDPSNDTDQFDFMPFQDYTTVIGNDDTTTTIHRDARSANNEEYCVNLSNLPGYDKDAAQNGPSPTSLSYNEAWSRSERQRQQSGVSEPVTPLIHPGSNYHHPSYDQFQA</sequence>
<dbReference type="InterPro" id="IPR038654">
    <property type="entry name" value="PINIT_sf"/>
</dbReference>
<feature type="compositionally biased region" description="Polar residues" evidence="3">
    <location>
        <begin position="643"/>
        <end position="669"/>
    </location>
</feature>